<name>A0A4U2YTH2_9ACTN</name>
<comment type="caution">
    <text evidence="1">The sequence shown here is derived from an EMBL/GenBank/DDBJ whole genome shotgun (WGS) entry which is preliminary data.</text>
</comment>
<evidence type="ECO:0000313" key="2">
    <source>
        <dbReference type="Proteomes" id="UP000307808"/>
    </source>
</evidence>
<reference evidence="1 2" key="1">
    <citation type="submission" date="2019-04" db="EMBL/GenBank/DDBJ databases">
        <authorList>
            <person name="Dong K."/>
        </authorList>
    </citation>
    <scope>NUCLEOTIDE SEQUENCE [LARGE SCALE GENOMIC DNA]</scope>
    <source>
        <strain evidence="2">dk3543</strain>
    </source>
</reference>
<keyword evidence="2" id="KW-1185">Reference proteome</keyword>
<protein>
    <submittedName>
        <fullName evidence="1">Uncharacterized protein</fullName>
    </submittedName>
</protein>
<gene>
    <name evidence="1" type="ORF">FC770_02920</name>
</gene>
<accession>A0A4U2YTH2</accession>
<dbReference type="RefSeq" id="WP_137064597.1">
    <property type="nucleotide sequence ID" value="NZ_CP040748.1"/>
</dbReference>
<evidence type="ECO:0000313" key="1">
    <source>
        <dbReference type="EMBL" id="TKI64135.1"/>
    </source>
</evidence>
<organism evidence="1 2">
    <name type="scientific">Nocardioides jishulii</name>
    <dbReference type="NCBI Taxonomy" id="2575440"/>
    <lineage>
        <taxon>Bacteria</taxon>
        <taxon>Bacillati</taxon>
        <taxon>Actinomycetota</taxon>
        <taxon>Actinomycetes</taxon>
        <taxon>Propionibacteriales</taxon>
        <taxon>Nocardioidaceae</taxon>
        <taxon>Nocardioides</taxon>
    </lineage>
</organism>
<proteinExistence type="predicted"/>
<dbReference type="Proteomes" id="UP000307808">
    <property type="component" value="Unassembled WGS sequence"/>
</dbReference>
<dbReference type="AlphaFoldDB" id="A0A4U2YTH2"/>
<dbReference type="EMBL" id="SZPY01000001">
    <property type="protein sequence ID" value="TKI64135.1"/>
    <property type="molecule type" value="Genomic_DNA"/>
</dbReference>
<sequence>MERLKSDPLLQVVVVLAVLLVAAIALTPLTMVQSGSLFMILALLSIPGRSDPSETPEVHDTEDP</sequence>